<dbReference type="InParanoid" id="D7G6B8"/>
<feature type="compositionally biased region" description="Basic and acidic residues" evidence="5">
    <location>
        <begin position="213"/>
        <end position="223"/>
    </location>
</feature>
<proteinExistence type="predicted"/>
<accession>D7G6B8</accession>
<dbReference type="InterPro" id="IPR001841">
    <property type="entry name" value="Znf_RING"/>
</dbReference>
<reference evidence="7 8" key="1">
    <citation type="journal article" date="2010" name="Nature">
        <title>The Ectocarpus genome and the independent evolution of multicellularity in brown algae.</title>
        <authorList>
            <person name="Cock J.M."/>
            <person name="Sterck L."/>
            <person name="Rouze P."/>
            <person name="Scornet D."/>
            <person name="Allen A.E."/>
            <person name="Amoutzias G."/>
            <person name="Anthouard V."/>
            <person name="Artiguenave F."/>
            <person name="Aury J.M."/>
            <person name="Badger J.H."/>
            <person name="Beszteri B."/>
            <person name="Billiau K."/>
            <person name="Bonnet E."/>
            <person name="Bothwell J.H."/>
            <person name="Bowler C."/>
            <person name="Boyen C."/>
            <person name="Brownlee C."/>
            <person name="Carrano C.J."/>
            <person name="Charrier B."/>
            <person name="Cho G.Y."/>
            <person name="Coelho S.M."/>
            <person name="Collen J."/>
            <person name="Corre E."/>
            <person name="Da Silva C."/>
            <person name="Delage L."/>
            <person name="Delaroque N."/>
            <person name="Dittami S.M."/>
            <person name="Doulbeau S."/>
            <person name="Elias M."/>
            <person name="Farnham G."/>
            <person name="Gachon C.M."/>
            <person name="Gschloessl B."/>
            <person name="Heesch S."/>
            <person name="Jabbari K."/>
            <person name="Jubin C."/>
            <person name="Kawai H."/>
            <person name="Kimura K."/>
            <person name="Kloareg B."/>
            <person name="Kupper F.C."/>
            <person name="Lang D."/>
            <person name="Le Bail A."/>
            <person name="Leblanc C."/>
            <person name="Lerouge P."/>
            <person name="Lohr M."/>
            <person name="Lopez P.J."/>
            <person name="Martens C."/>
            <person name="Maumus F."/>
            <person name="Michel G."/>
            <person name="Miranda-Saavedra D."/>
            <person name="Morales J."/>
            <person name="Moreau H."/>
            <person name="Motomura T."/>
            <person name="Nagasato C."/>
            <person name="Napoli C.A."/>
            <person name="Nelson D.R."/>
            <person name="Nyvall-Collen P."/>
            <person name="Peters A.F."/>
            <person name="Pommier C."/>
            <person name="Potin P."/>
            <person name="Poulain J."/>
            <person name="Quesneville H."/>
            <person name="Read B."/>
            <person name="Rensing S.A."/>
            <person name="Ritter A."/>
            <person name="Rousvoal S."/>
            <person name="Samanta M."/>
            <person name="Samson G."/>
            <person name="Schroeder D.C."/>
            <person name="Segurens B."/>
            <person name="Strittmatter M."/>
            <person name="Tonon T."/>
            <person name="Tregear J.W."/>
            <person name="Valentin K."/>
            <person name="von Dassow P."/>
            <person name="Yamagishi T."/>
            <person name="Van de Peer Y."/>
            <person name="Wincker P."/>
        </authorList>
    </citation>
    <scope>NUCLEOTIDE SEQUENCE [LARGE SCALE GENOMIC DNA]</scope>
    <source>
        <strain evidence="8">Ec32 / CCAP1310/4</strain>
    </source>
</reference>
<dbReference type="OrthoDB" id="6105938at2759"/>
<evidence type="ECO:0000313" key="8">
    <source>
        <dbReference type="Proteomes" id="UP000002630"/>
    </source>
</evidence>
<evidence type="ECO:0000256" key="4">
    <source>
        <dbReference type="PROSITE-ProRule" id="PRU00175"/>
    </source>
</evidence>
<protein>
    <recommendedName>
        <fullName evidence="6">RING-type domain-containing protein</fullName>
    </recommendedName>
</protein>
<feature type="region of interest" description="Disordered" evidence="5">
    <location>
        <begin position="199"/>
        <end position="229"/>
    </location>
</feature>
<keyword evidence="2 4" id="KW-0863">Zinc-finger</keyword>
<dbReference type="Gene3D" id="3.30.40.10">
    <property type="entry name" value="Zinc/RING finger domain, C3HC4 (zinc finger)"/>
    <property type="match status" value="1"/>
</dbReference>
<dbReference type="AlphaFoldDB" id="D7G6B8"/>
<sequence length="819" mass="87424">MSCSLDAADGALRTGIAPADVFILSRLNDTTSYFFTWFCKKYRIQIGPPRGLGGKEEKTRCPICLDSCTKSIELQCGHSFCRSCLIQSAANNMTSCALCRREQEIDPEQLRARFDEQRMLNLAQRLAIPPPPVRSRPTATGAAMSASEGACEEKEVRVRVGVVPTSTTQREVLFGLGGDVGAMSSDDLRRRWSCGVQTASSTAGAASSSELRSSWRESHDRSRSPMPIHSEGDLFGTSCQVLHGADSLSCSGHADIGSHFTGASPRRSPDSQCAGGGRVNSMCLERHSSLRIPPSNFGIDASASALPARGENTTPFETSDVGGLDAACLRKRRHEAMEFGDVGDMPVSELAGRLTLATDLRTCSEDVTPFETSDVGGSDAACLGKRWHEAMEIGDVGDQRVNELTGRLTLAADLLARGEKTTPFETSDVGGLDAGCLRKRWHEAMEAGDVGDMPVSELARKLAVATGLPTCTEDALSLGRSDVGSLGVACLRKLWLEAMEFGDVGDMPVGELAARLALATDSPRCREDGTFETSDVGGLDVACLRKRWHEAVEYGDVGDMPVGELAGRLTLATDSPRCGEDGTFETSDVGGLDVACLRKRWHEAVEYGDVGDMPVSELAGRLTLATDLPTCSEDALSFGKSDVGGLDSACLRKRWHEEMEFSDVGDMPVSELAGRLTLATDLPTWSEDALSFGKSDVGGLDAACLRKRWHEAMEFSDVGDMPICEIAPRLTLATGRQGVGGMPSVQLEERWQLQEAKLLRESGCSQANRKPLLSKMGARTARGCTVEDLDVTSNCCILQGQAVRAATSSAGGHGSAPVG</sequence>
<evidence type="ECO:0000259" key="6">
    <source>
        <dbReference type="PROSITE" id="PS50089"/>
    </source>
</evidence>
<evidence type="ECO:0000256" key="3">
    <source>
        <dbReference type="ARBA" id="ARBA00022833"/>
    </source>
</evidence>
<name>D7G6B8_ECTSI</name>
<keyword evidence="3" id="KW-0862">Zinc</keyword>
<dbReference type="EMBL" id="FN648960">
    <property type="protein sequence ID" value="CBJ27513.1"/>
    <property type="molecule type" value="Genomic_DNA"/>
</dbReference>
<keyword evidence="8" id="KW-1185">Reference proteome</keyword>
<feature type="domain" description="RING-type" evidence="6">
    <location>
        <begin position="61"/>
        <end position="100"/>
    </location>
</feature>
<dbReference type="Proteomes" id="UP000002630">
    <property type="component" value="Linkage Group LG04"/>
</dbReference>
<dbReference type="PROSITE" id="PS50089">
    <property type="entry name" value="ZF_RING_2"/>
    <property type="match status" value="1"/>
</dbReference>
<dbReference type="InterPro" id="IPR017907">
    <property type="entry name" value="Znf_RING_CS"/>
</dbReference>
<keyword evidence="1" id="KW-0479">Metal-binding</keyword>
<dbReference type="SMART" id="SM00184">
    <property type="entry name" value="RING"/>
    <property type="match status" value="1"/>
</dbReference>
<evidence type="ECO:0000256" key="2">
    <source>
        <dbReference type="ARBA" id="ARBA00022771"/>
    </source>
</evidence>
<feature type="compositionally biased region" description="Low complexity" evidence="5">
    <location>
        <begin position="199"/>
        <end position="212"/>
    </location>
</feature>
<evidence type="ECO:0000313" key="7">
    <source>
        <dbReference type="EMBL" id="CBJ27513.1"/>
    </source>
</evidence>
<dbReference type="STRING" id="2880.D7G6B8"/>
<dbReference type="InterPro" id="IPR013083">
    <property type="entry name" value="Znf_RING/FYVE/PHD"/>
</dbReference>
<dbReference type="InterPro" id="IPR027370">
    <property type="entry name" value="Znf-RING_euk"/>
</dbReference>
<dbReference type="Pfam" id="PF13445">
    <property type="entry name" value="zf-RING_UBOX"/>
    <property type="match status" value="1"/>
</dbReference>
<evidence type="ECO:0000256" key="1">
    <source>
        <dbReference type="ARBA" id="ARBA00022723"/>
    </source>
</evidence>
<organism evidence="7 8">
    <name type="scientific">Ectocarpus siliculosus</name>
    <name type="common">Brown alga</name>
    <name type="synonym">Conferva siliculosa</name>
    <dbReference type="NCBI Taxonomy" id="2880"/>
    <lineage>
        <taxon>Eukaryota</taxon>
        <taxon>Sar</taxon>
        <taxon>Stramenopiles</taxon>
        <taxon>Ochrophyta</taxon>
        <taxon>PX clade</taxon>
        <taxon>Phaeophyceae</taxon>
        <taxon>Ectocarpales</taxon>
        <taxon>Ectocarpaceae</taxon>
        <taxon>Ectocarpus</taxon>
    </lineage>
</organism>
<dbReference type="GO" id="GO:0008270">
    <property type="term" value="F:zinc ion binding"/>
    <property type="evidence" value="ECO:0007669"/>
    <property type="project" value="UniProtKB-KW"/>
</dbReference>
<gene>
    <name evidence="7" type="ORF">Esi_0073_0079</name>
</gene>
<dbReference type="PROSITE" id="PS00518">
    <property type="entry name" value="ZF_RING_1"/>
    <property type="match status" value="1"/>
</dbReference>
<evidence type="ECO:0000256" key="5">
    <source>
        <dbReference type="SAM" id="MobiDB-lite"/>
    </source>
</evidence>
<dbReference type="SUPFAM" id="SSF57850">
    <property type="entry name" value="RING/U-box"/>
    <property type="match status" value="1"/>
</dbReference>
<dbReference type="EMBL" id="FN649729">
    <property type="protein sequence ID" value="CBJ27513.1"/>
    <property type="molecule type" value="Genomic_DNA"/>
</dbReference>